<dbReference type="OrthoDB" id="1727108at2759"/>
<organism evidence="3 4">
    <name type="scientific">Ordospora colligata OC4</name>
    <dbReference type="NCBI Taxonomy" id="1354746"/>
    <lineage>
        <taxon>Eukaryota</taxon>
        <taxon>Fungi</taxon>
        <taxon>Fungi incertae sedis</taxon>
        <taxon>Microsporidia</taxon>
        <taxon>Ordosporidae</taxon>
        <taxon>Ordospora</taxon>
    </lineage>
</organism>
<evidence type="ECO:0000313" key="4">
    <source>
        <dbReference type="Proteomes" id="UP000031056"/>
    </source>
</evidence>
<dbReference type="Proteomes" id="UP000031056">
    <property type="component" value="Unassembled WGS sequence"/>
</dbReference>
<dbReference type="VEuPathDB" id="MicrosporidiaDB:M896_080910"/>
<protein>
    <submittedName>
        <fullName evidence="3">Ribosomal protein L24</fullName>
    </submittedName>
</protein>
<keyword evidence="3" id="KW-0689">Ribosomal protein</keyword>
<comment type="similarity">
    <text evidence="1">Belongs to the eukaryotic ribosomal protein eL24 family.</text>
</comment>
<dbReference type="AlphaFoldDB" id="A0A0B2UK52"/>
<accession>A0A0B2UK52</accession>
<sequence length="101" mass="11366">MNQGVSTYSGRSIPKGSGMFKIMNDGKVILTASNKERRLIKRCINPRDVKWTIPSREFLGKEAQYVVEKMNVQKTKIVRGFKNIGASLMQKFMAGGKPSEK</sequence>
<dbReference type="Pfam" id="PF01246">
    <property type="entry name" value="Ribosomal_L24e"/>
    <property type="match status" value="1"/>
</dbReference>
<dbReference type="SUPFAM" id="SSF57716">
    <property type="entry name" value="Glucocorticoid receptor-like (DNA-binding domain)"/>
    <property type="match status" value="1"/>
</dbReference>
<dbReference type="GeneID" id="26262131"/>
<reference evidence="3 4" key="1">
    <citation type="journal article" date="2014" name="MBio">
        <title>The Ordospora colligata genome; evolution of extreme reduction in microsporidia and host-to-parasite horizontal gene transfer.</title>
        <authorList>
            <person name="Pombert J.-F."/>
            <person name="Haag K.L."/>
            <person name="Beidas S."/>
            <person name="Ebert D."/>
            <person name="Keeling P.J."/>
        </authorList>
    </citation>
    <scope>NUCLEOTIDE SEQUENCE [LARGE SCALE GENOMIC DNA]</scope>
    <source>
        <strain evidence="3 4">OC4</strain>
    </source>
</reference>
<feature type="domain" description="Large ribosomal subunit protein eL24-related N-terminal" evidence="2">
    <location>
        <begin position="7"/>
        <end position="63"/>
    </location>
</feature>
<proteinExistence type="inferred from homology"/>
<evidence type="ECO:0000259" key="2">
    <source>
        <dbReference type="Pfam" id="PF01246"/>
    </source>
</evidence>
<keyword evidence="3" id="KW-0687">Ribonucleoprotein</keyword>
<evidence type="ECO:0000313" key="3">
    <source>
        <dbReference type="EMBL" id="KHN69355.1"/>
    </source>
</evidence>
<comment type="caution">
    <text evidence="3">The sequence shown here is derived from an EMBL/GenBank/DDBJ whole genome shotgun (WGS) entry which is preliminary data.</text>
</comment>
<dbReference type="InParanoid" id="A0A0B2UK52"/>
<dbReference type="STRING" id="1354746.A0A0B2UK52"/>
<name>A0A0B2UK52_9MICR</name>
<evidence type="ECO:0000256" key="1">
    <source>
        <dbReference type="ARBA" id="ARBA00005647"/>
    </source>
</evidence>
<dbReference type="Gene3D" id="2.30.170.20">
    <property type="entry name" value="Ribosomal protein L24e"/>
    <property type="match status" value="1"/>
</dbReference>
<keyword evidence="4" id="KW-1185">Reference proteome</keyword>
<gene>
    <name evidence="3" type="ORF">M896_080910</name>
</gene>
<dbReference type="InterPro" id="IPR000988">
    <property type="entry name" value="Ribosomal_eL24-rel_N"/>
</dbReference>
<dbReference type="InterPro" id="IPR038630">
    <property type="entry name" value="L24e/L24_sf"/>
</dbReference>
<dbReference type="RefSeq" id="XP_014563397.1">
    <property type="nucleotide sequence ID" value="XM_014707911.1"/>
</dbReference>
<dbReference type="GO" id="GO:0005840">
    <property type="term" value="C:ribosome"/>
    <property type="evidence" value="ECO:0007669"/>
    <property type="project" value="UniProtKB-KW"/>
</dbReference>
<dbReference type="HOGENOM" id="CLU_150146_0_0_1"/>
<dbReference type="EMBL" id="JOKQ01000008">
    <property type="protein sequence ID" value="KHN69355.1"/>
    <property type="molecule type" value="Genomic_DNA"/>
</dbReference>